<accession>A0AAD9K5M2</accession>
<evidence type="ECO:0000313" key="2">
    <source>
        <dbReference type="Proteomes" id="UP001209878"/>
    </source>
</evidence>
<organism evidence="1 2">
    <name type="scientific">Ridgeia piscesae</name>
    <name type="common">Tubeworm</name>
    <dbReference type="NCBI Taxonomy" id="27915"/>
    <lineage>
        <taxon>Eukaryota</taxon>
        <taxon>Metazoa</taxon>
        <taxon>Spiralia</taxon>
        <taxon>Lophotrochozoa</taxon>
        <taxon>Annelida</taxon>
        <taxon>Polychaeta</taxon>
        <taxon>Sedentaria</taxon>
        <taxon>Canalipalpata</taxon>
        <taxon>Sabellida</taxon>
        <taxon>Siboglinidae</taxon>
        <taxon>Ridgeia</taxon>
    </lineage>
</organism>
<protein>
    <submittedName>
        <fullName evidence="1">Uncharacterized protein</fullName>
    </submittedName>
</protein>
<evidence type="ECO:0000313" key="1">
    <source>
        <dbReference type="EMBL" id="KAK2165117.1"/>
    </source>
</evidence>
<comment type="caution">
    <text evidence="1">The sequence shown here is derived from an EMBL/GenBank/DDBJ whole genome shotgun (WGS) entry which is preliminary data.</text>
</comment>
<proteinExistence type="predicted"/>
<dbReference type="Proteomes" id="UP001209878">
    <property type="component" value="Unassembled WGS sequence"/>
</dbReference>
<dbReference type="AlphaFoldDB" id="A0AAD9K5M2"/>
<sequence>MAAPAPLASTDNAVDSELSKFARLARSVTRNRSVLVQFSSHVPSINVENNRPSQIANVSHVTVTSVWSISEGQHGIGA</sequence>
<dbReference type="EMBL" id="JAODUO010001378">
    <property type="protein sequence ID" value="KAK2165117.1"/>
    <property type="molecule type" value="Genomic_DNA"/>
</dbReference>
<keyword evidence="2" id="KW-1185">Reference proteome</keyword>
<reference evidence="1" key="1">
    <citation type="journal article" date="2023" name="Mol. Biol. Evol.">
        <title>Third-Generation Sequencing Reveals the Adaptive Role of the Epigenome in Three Deep-Sea Polychaetes.</title>
        <authorList>
            <person name="Perez M."/>
            <person name="Aroh O."/>
            <person name="Sun Y."/>
            <person name="Lan Y."/>
            <person name="Juniper S.K."/>
            <person name="Young C.R."/>
            <person name="Angers B."/>
            <person name="Qian P.Y."/>
        </authorList>
    </citation>
    <scope>NUCLEOTIDE SEQUENCE</scope>
    <source>
        <strain evidence="1">R07B-5</strain>
    </source>
</reference>
<name>A0AAD9K5M2_RIDPI</name>
<gene>
    <name evidence="1" type="ORF">NP493_1380g00025</name>
</gene>